<dbReference type="InParanoid" id="A0A4V3CTY7"/>
<dbReference type="SUPFAM" id="SSF52266">
    <property type="entry name" value="SGNH hydrolase"/>
    <property type="match status" value="1"/>
</dbReference>
<dbReference type="Proteomes" id="UP000295361">
    <property type="component" value="Unassembled WGS sequence"/>
</dbReference>
<dbReference type="InterPro" id="IPR036514">
    <property type="entry name" value="SGNH_hydro_sf"/>
</dbReference>
<dbReference type="Pfam" id="PF13472">
    <property type="entry name" value="Lipase_GDSL_2"/>
    <property type="match status" value="1"/>
</dbReference>
<dbReference type="InterPro" id="IPR013830">
    <property type="entry name" value="SGNH_hydro"/>
</dbReference>
<accession>A0A4V3CTY7</accession>
<evidence type="ECO:0000313" key="2">
    <source>
        <dbReference type="EMBL" id="TDP74698.1"/>
    </source>
</evidence>
<evidence type="ECO:0000259" key="1">
    <source>
        <dbReference type="Pfam" id="PF13472"/>
    </source>
</evidence>
<feature type="domain" description="SGNH hydrolase-type esterase" evidence="1">
    <location>
        <begin position="69"/>
        <end position="239"/>
    </location>
</feature>
<dbReference type="CDD" id="cd01836">
    <property type="entry name" value="FeeA_FeeB_like"/>
    <property type="match status" value="1"/>
</dbReference>
<dbReference type="Gene3D" id="3.40.50.1110">
    <property type="entry name" value="SGNH hydrolase"/>
    <property type="match status" value="1"/>
</dbReference>
<name>A0A4V3CTY7_9BURK</name>
<reference evidence="2 3" key="1">
    <citation type="submission" date="2019-03" db="EMBL/GenBank/DDBJ databases">
        <title>Genomic Encyclopedia of Type Strains, Phase IV (KMG-IV): sequencing the most valuable type-strain genomes for metagenomic binning, comparative biology and taxonomic classification.</title>
        <authorList>
            <person name="Goeker M."/>
        </authorList>
    </citation>
    <scope>NUCLEOTIDE SEQUENCE [LARGE SCALE GENOMIC DNA]</scope>
    <source>
        <strain evidence="2 3">DSM 16998</strain>
    </source>
</reference>
<dbReference type="RefSeq" id="WP_133699305.1">
    <property type="nucleotide sequence ID" value="NZ_SNXS01000001.1"/>
</dbReference>
<protein>
    <submittedName>
        <fullName evidence="2">Lysophospholipase L1-like esterase</fullName>
    </submittedName>
</protein>
<dbReference type="OrthoDB" id="9804395at2"/>
<evidence type="ECO:0000313" key="3">
    <source>
        <dbReference type="Proteomes" id="UP000295361"/>
    </source>
</evidence>
<dbReference type="EMBL" id="SNXS01000001">
    <property type="protein sequence ID" value="TDP74698.1"/>
    <property type="molecule type" value="Genomic_DNA"/>
</dbReference>
<dbReference type="AlphaFoldDB" id="A0A4V3CTY7"/>
<gene>
    <name evidence="2" type="ORF">DES47_101762</name>
</gene>
<organism evidence="2 3">
    <name type="scientific">Roseateles toxinivorans</name>
    <dbReference type="NCBI Taxonomy" id="270368"/>
    <lineage>
        <taxon>Bacteria</taxon>
        <taxon>Pseudomonadati</taxon>
        <taxon>Pseudomonadota</taxon>
        <taxon>Betaproteobacteria</taxon>
        <taxon>Burkholderiales</taxon>
        <taxon>Sphaerotilaceae</taxon>
        <taxon>Roseateles</taxon>
    </lineage>
</organism>
<sequence>MQAAGRTRWAPDDALMGAHWQRLVVLWLLSPLLRLQSAHVRRITPRLPEPPGRRAGITGRGPLIRLLVAGDSGAAGAGAPTQDQALCGQLVRRLSRHHTVEWCVLAANGLDSPGMLKMLQTAPCGRFDVVVLSMGANDATVLCAPLQWAHWQTRLAELIELRFAPSLLVHSAVPPMHACLALPQPLRWFMGHWAKQMNQSLAGLLIDQAGRTMHWHPETTTTVGMAADGIHPSSEGYAVWADGLSRRILAAQAV</sequence>
<comment type="caution">
    <text evidence="2">The sequence shown here is derived from an EMBL/GenBank/DDBJ whole genome shotgun (WGS) entry which is preliminary data.</text>
</comment>
<proteinExistence type="predicted"/>
<keyword evidence="3" id="KW-1185">Reference proteome</keyword>
<dbReference type="GO" id="GO:0016788">
    <property type="term" value="F:hydrolase activity, acting on ester bonds"/>
    <property type="evidence" value="ECO:0007669"/>
    <property type="project" value="UniProtKB-ARBA"/>
</dbReference>